<keyword evidence="2" id="KW-0004">4Fe-4S</keyword>
<evidence type="ECO:0000259" key="10">
    <source>
        <dbReference type="PROSITE" id="PS51379"/>
    </source>
</evidence>
<feature type="domain" description="4Fe-4S ferredoxin-type" evidence="10">
    <location>
        <begin position="99"/>
        <end position="128"/>
    </location>
</feature>
<dbReference type="SUPFAM" id="SSF54862">
    <property type="entry name" value="4Fe-4S ferredoxins"/>
    <property type="match status" value="1"/>
</dbReference>
<comment type="caution">
    <text evidence="12">The sequence shown here is derived from an EMBL/GenBank/DDBJ whole genome shotgun (WGS) entry which is preliminary data.</text>
</comment>
<dbReference type="InterPro" id="IPR007202">
    <property type="entry name" value="4Fe-4S_dom"/>
</dbReference>
<dbReference type="PROSITE" id="PS51379">
    <property type="entry name" value="4FE4S_FER_2"/>
    <property type="match status" value="2"/>
</dbReference>
<feature type="domain" description="4Fe-4S ferredoxin-type" evidence="10">
    <location>
        <begin position="129"/>
        <end position="158"/>
    </location>
</feature>
<evidence type="ECO:0000256" key="5">
    <source>
        <dbReference type="ARBA" id="ARBA00022967"/>
    </source>
</evidence>
<name>A0A4R1K631_9GAMM</name>
<dbReference type="PROSITE" id="PS51656">
    <property type="entry name" value="4FE4S"/>
    <property type="match status" value="1"/>
</dbReference>
<keyword evidence="13" id="KW-1185">Reference proteome</keyword>
<dbReference type="GO" id="GO:0046872">
    <property type="term" value="F:metal ion binding"/>
    <property type="evidence" value="ECO:0007669"/>
    <property type="project" value="UniProtKB-KW"/>
</dbReference>
<gene>
    <name evidence="12" type="ORF">EV690_0636</name>
</gene>
<reference evidence="12 13" key="1">
    <citation type="submission" date="2019-03" db="EMBL/GenBank/DDBJ databases">
        <title>Genomic Encyclopedia of Type Strains, Phase IV (KMG-IV): sequencing the most valuable type-strain genomes for metagenomic binning, comparative biology and taxonomic classification.</title>
        <authorList>
            <person name="Goeker M."/>
        </authorList>
    </citation>
    <scope>NUCLEOTIDE SEQUENCE [LARGE SCALE GENOMIC DNA]</scope>
    <source>
        <strain evidence="12 13">DSM 18577</strain>
    </source>
</reference>
<accession>A0A4R1K631</accession>
<dbReference type="NCBIfam" id="TIGR01944">
    <property type="entry name" value="rnfB"/>
    <property type="match status" value="1"/>
</dbReference>
<evidence type="ECO:0000256" key="3">
    <source>
        <dbReference type="ARBA" id="ARBA00022723"/>
    </source>
</evidence>
<protein>
    <submittedName>
        <fullName evidence="12">Electron transport complex protein RnfB</fullName>
    </submittedName>
</protein>
<dbReference type="PROSITE" id="PS00198">
    <property type="entry name" value="4FE4S_FER_1"/>
    <property type="match status" value="2"/>
</dbReference>
<keyword evidence="8" id="KW-0411">Iron-sulfur</keyword>
<dbReference type="OrthoDB" id="9789936at2"/>
<keyword evidence="5" id="KW-1278">Translocase</keyword>
<keyword evidence="4" id="KW-0677">Repeat</keyword>
<keyword evidence="9" id="KW-0472">Membrane</keyword>
<organism evidence="12 13">
    <name type="scientific">Celerinatantimonas diazotrophica</name>
    <dbReference type="NCBI Taxonomy" id="412034"/>
    <lineage>
        <taxon>Bacteria</taxon>
        <taxon>Pseudomonadati</taxon>
        <taxon>Pseudomonadota</taxon>
        <taxon>Gammaproteobacteria</taxon>
        <taxon>Celerinatantimonadaceae</taxon>
        <taxon>Celerinatantimonas</taxon>
    </lineage>
</organism>
<dbReference type="EMBL" id="SMGD01000011">
    <property type="protein sequence ID" value="TCK58509.1"/>
    <property type="molecule type" value="Genomic_DNA"/>
</dbReference>
<evidence type="ECO:0000256" key="2">
    <source>
        <dbReference type="ARBA" id="ARBA00022485"/>
    </source>
</evidence>
<dbReference type="GO" id="GO:0051539">
    <property type="term" value="F:4 iron, 4 sulfur cluster binding"/>
    <property type="evidence" value="ECO:0007669"/>
    <property type="project" value="UniProtKB-KW"/>
</dbReference>
<dbReference type="Gene3D" id="1.10.15.40">
    <property type="entry name" value="Electron transport complex subunit B, putative Fe-S cluster"/>
    <property type="match status" value="1"/>
</dbReference>
<evidence type="ECO:0000256" key="8">
    <source>
        <dbReference type="ARBA" id="ARBA00023014"/>
    </source>
</evidence>
<keyword evidence="6" id="KW-0249">Electron transport</keyword>
<dbReference type="Pfam" id="PF14697">
    <property type="entry name" value="Fer4_21"/>
    <property type="match status" value="1"/>
</dbReference>
<feature type="domain" description="4Fe-4S" evidence="11">
    <location>
        <begin position="28"/>
        <end position="87"/>
    </location>
</feature>
<evidence type="ECO:0000256" key="7">
    <source>
        <dbReference type="ARBA" id="ARBA00023004"/>
    </source>
</evidence>
<dbReference type="Proteomes" id="UP000295565">
    <property type="component" value="Unassembled WGS sequence"/>
</dbReference>
<dbReference type="RefSeq" id="WP_131911482.1">
    <property type="nucleotide sequence ID" value="NZ_OU594967.1"/>
</dbReference>
<dbReference type="Pfam" id="PF04060">
    <property type="entry name" value="FeS"/>
    <property type="match status" value="1"/>
</dbReference>
<dbReference type="InterPro" id="IPR017900">
    <property type="entry name" value="4Fe4S_Fe_S_CS"/>
</dbReference>
<evidence type="ECO:0000313" key="12">
    <source>
        <dbReference type="EMBL" id="TCK58509.1"/>
    </source>
</evidence>
<evidence type="ECO:0000256" key="9">
    <source>
        <dbReference type="ARBA" id="ARBA00023136"/>
    </source>
</evidence>
<evidence type="ECO:0000256" key="1">
    <source>
        <dbReference type="ARBA" id="ARBA00022448"/>
    </source>
</evidence>
<evidence type="ECO:0000259" key="11">
    <source>
        <dbReference type="PROSITE" id="PS51656"/>
    </source>
</evidence>
<proteinExistence type="predicted"/>
<dbReference type="GO" id="GO:0009055">
    <property type="term" value="F:electron transfer activity"/>
    <property type="evidence" value="ECO:0007669"/>
    <property type="project" value="InterPro"/>
</dbReference>
<evidence type="ECO:0000256" key="4">
    <source>
        <dbReference type="ARBA" id="ARBA00022737"/>
    </source>
</evidence>
<keyword evidence="7" id="KW-0408">Iron</keyword>
<keyword evidence="1" id="KW-0813">Transport</keyword>
<dbReference type="Gene3D" id="3.30.70.20">
    <property type="match status" value="1"/>
</dbReference>
<dbReference type="InterPro" id="IPR017896">
    <property type="entry name" value="4Fe4S_Fe-S-bd"/>
</dbReference>
<dbReference type="AlphaFoldDB" id="A0A4R1K631"/>
<evidence type="ECO:0000313" key="13">
    <source>
        <dbReference type="Proteomes" id="UP000295565"/>
    </source>
</evidence>
<keyword evidence="3" id="KW-0479">Metal-binding</keyword>
<evidence type="ECO:0000256" key="6">
    <source>
        <dbReference type="ARBA" id="ARBA00022982"/>
    </source>
</evidence>
<dbReference type="InterPro" id="IPR010207">
    <property type="entry name" value="Elect_transpt_cplx_RnfB/RsxB"/>
</dbReference>
<sequence length="180" mass="19021">MLNLLAFPLLAAIVGYLLGIAAIRWYVAKNPLEAEITDLLPNGQCGQCGFPGCSEAAKAMVANELPANGCPLCSSMVNHQIAEKLGVTLSTDGDKSVEMVAGIDTEKCDGCGRCLKQCPFDAIIGAPKQLHGIVSEACTGCEQCIAICPHDGIALYQDPHLINPLPKPSLHSLQLEENHV</sequence>